<organism evidence="1 2">
    <name type="scientific">Paraprevotella xylaniphila YIT 11841</name>
    <dbReference type="NCBI Taxonomy" id="762982"/>
    <lineage>
        <taxon>Bacteria</taxon>
        <taxon>Pseudomonadati</taxon>
        <taxon>Bacteroidota</taxon>
        <taxon>Bacteroidia</taxon>
        <taxon>Bacteroidales</taxon>
        <taxon>Prevotellaceae</taxon>
        <taxon>Paraprevotella</taxon>
    </lineage>
</organism>
<gene>
    <name evidence="1" type="ORF">HMPREF9442_03068</name>
</gene>
<proteinExistence type="predicted"/>
<name>F3QXX8_9BACT</name>
<comment type="caution">
    <text evidence="1">The sequence shown here is derived from an EMBL/GenBank/DDBJ whole genome shotgun (WGS) entry which is preliminary data.</text>
</comment>
<dbReference type="EMBL" id="AFBR01000090">
    <property type="protein sequence ID" value="EGG51012.1"/>
    <property type="molecule type" value="Genomic_DNA"/>
</dbReference>
<keyword evidence="2" id="KW-1185">Reference proteome</keyword>
<dbReference type="HOGENOM" id="CLU_3293817_0_0_10"/>
<dbReference type="Proteomes" id="UP000005546">
    <property type="component" value="Unassembled WGS sequence"/>
</dbReference>
<sequence>METGSKDNKMEEKKNGFGQICVSGISGLCIKCCFYMHDML</sequence>
<protein>
    <submittedName>
        <fullName evidence="1">Uncharacterized protein</fullName>
    </submittedName>
</protein>
<dbReference type="STRING" id="762982.HMPREF9442_03068"/>
<reference evidence="1 2" key="1">
    <citation type="submission" date="2011-02" db="EMBL/GenBank/DDBJ databases">
        <authorList>
            <person name="Weinstock G."/>
            <person name="Sodergren E."/>
            <person name="Clifton S."/>
            <person name="Fulton L."/>
            <person name="Fulton B."/>
            <person name="Courtney L."/>
            <person name="Fronick C."/>
            <person name="Harrison M."/>
            <person name="Strong C."/>
            <person name="Farmer C."/>
            <person name="Delahaunty K."/>
            <person name="Markovic C."/>
            <person name="Hall O."/>
            <person name="Minx P."/>
            <person name="Tomlinson C."/>
            <person name="Mitreva M."/>
            <person name="Hou S."/>
            <person name="Chen J."/>
            <person name="Wollam A."/>
            <person name="Pepin K.H."/>
            <person name="Johnson M."/>
            <person name="Bhonagiri V."/>
            <person name="Zhang X."/>
            <person name="Suruliraj S."/>
            <person name="Warren W."/>
            <person name="Chinwalla A."/>
            <person name="Mardis E.R."/>
            <person name="Wilson R.K."/>
        </authorList>
    </citation>
    <scope>NUCLEOTIDE SEQUENCE [LARGE SCALE GENOMIC DNA]</scope>
    <source>
        <strain evidence="1 2">YIT 11841</strain>
    </source>
</reference>
<dbReference type="AlphaFoldDB" id="F3QXX8"/>
<evidence type="ECO:0000313" key="2">
    <source>
        <dbReference type="Proteomes" id="UP000005546"/>
    </source>
</evidence>
<evidence type="ECO:0000313" key="1">
    <source>
        <dbReference type="EMBL" id="EGG51012.1"/>
    </source>
</evidence>
<accession>F3QXX8</accession>